<evidence type="ECO:0000256" key="7">
    <source>
        <dbReference type="SAM" id="MobiDB-lite"/>
    </source>
</evidence>
<dbReference type="InterPro" id="IPR019787">
    <property type="entry name" value="Znf_PHD-finger"/>
</dbReference>
<dbReference type="Gene3D" id="3.30.40.10">
    <property type="entry name" value="Zinc/RING finger domain, C3HC4 (zinc finger)"/>
    <property type="match status" value="2"/>
</dbReference>
<evidence type="ECO:0000256" key="6">
    <source>
        <dbReference type="PROSITE-ProRule" id="PRU00146"/>
    </source>
</evidence>
<organism evidence="10 11">
    <name type="scientific">Coffea arabica</name>
    <name type="common">Arabian coffee</name>
    <dbReference type="NCBI Taxonomy" id="13443"/>
    <lineage>
        <taxon>Eukaryota</taxon>
        <taxon>Viridiplantae</taxon>
        <taxon>Streptophyta</taxon>
        <taxon>Embryophyta</taxon>
        <taxon>Tracheophyta</taxon>
        <taxon>Spermatophyta</taxon>
        <taxon>Magnoliopsida</taxon>
        <taxon>eudicotyledons</taxon>
        <taxon>Gunneridae</taxon>
        <taxon>Pentapetalae</taxon>
        <taxon>asterids</taxon>
        <taxon>lamiids</taxon>
        <taxon>Gentianales</taxon>
        <taxon>Rubiaceae</taxon>
        <taxon>Ixoroideae</taxon>
        <taxon>Gardenieae complex</taxon>
        <taxon>Bertiereae - Coffeeae clade</taxon>
        <taxon>Coffeeae</taxon>
        <taxon>Coffea</taxon>
    </lineage>
</organism>
<feature type="region of interest" description="Disordered" evidence="7">
    <location>
        <begin position="58"/>
        <end position="91"/>
    </location>
</feature>
<feature type="compositionally biased region" description="Polar residues" evidence="7">
    <location>
        <begin position="1661"/>
        <end position="1686"/>
    </location>
</feature>
<dbReference type="Pfam" id="PF21743">
    <property type="entry name" value="PTM_DIR17_Tudor"/>
    <property type="match status" value="1"/>
</dbReference>
<feature type="region of interest" description="Disordered" evidence="7">
    <location>
        <begin position="1653"/>
        <end position="1712"/>
    </location>
</feature>
<feature type="domain" description="PHD-type" evidence="8">
    <location>
        <begin position="609"/>
        <end position="656"/>
    </location>
</feature>
<evidence type="ECO:0000313" key="11">
    <source>
        <dbReference type="RefSeq" id="XP_071927600.1"/>
    </source>
</evidence>
<dbReference type="CDD" id="cd20401">
    <property type="entry name" value="Tudor_AtPTM-like"/>
    <property type="match status" value="1"/>
</dbReference>
<feature type="domain" description="DDT" evidence="9">
    <location>
        <begin position="414"/>
        <end position="474"/>
    </location>
</feature>
<evidence type="ECO:0000256" key="4">
    <source>
        <dbReference type="ARBA" id="ARBA00022833"/>
    </source>
</evidence>
<dbReference type="InterPro" id="IPR001965">
    <property type="entry name" value="Znf_PHD"/>
</dbReference>
<dbReference type="InterPro" id="IPR056618">
    <property type="entry name" value="Chromo_PTM"/>
</dbReference>
<dbReference type="Pfam" id="PF02791">
    <property type="entry name" value="DDT"/>
    <property type="match status" value="1"/>
</dbReference>
<dbReference type="Pfam" id="PF15612">
    <property type="entry name" value="WHIM1"/>
    <property type="match status" value="1"/>
</dbReference>
<dbReference type="Pfam" id="PF00628">
    <property type="entry name" value="PHD"/>
    <property type="match status" value="1"/>
</dbReference>
<evidence type="ECO:0000256" key="5">
    <source>
        <dbReference type="ARBA" id="ARBA00023242"/>
    </source>
</evidence>
<keyword evidence="2" id="KW-0479">Metal-binding</keyword>
<feature type="region of interest" description="Disordered" evidence="7">
    <location>
        <begin position="1460"/>
        <end position="1492"/>
    </location>
</feature>
<evidence type="ECO:0000259" key="9">
    <source>
        <dbReference type="PROSITE" id="PS50827"/>
    </source>
</evidence>
<comment type="subcellular location">
    <subcellularLocation>
        <location evidence="1">Nucleus</location>
    </subcellularLocation>
</comment>
<evidence type="ECO:0000256" key="1">
    <source>
        <dbReference type="ARBA" id="ARBA00004123"/>
    </source>
</evidence>
<dbReference type="PROSITE" id="PS50827">
    <property type="entry name" value="DDT"/>
    <property type="match status" value="1"/>
</dbReference>
<feature type="compositionally biased region" description="Basic residues" evidence="7">
    <location>
        <begin position="1466"/>
        <end position="1476"/>
    </location>
</feature>
<keyword evidence="4" id="KW-0862">Zinc</keyword>
<dbReference type="RefSeq" id="XP_071927600.1">
    <property type="nucleotide sequence ID" value="XM_072071499.1"/>
</dbReference>
<gene>
    <name evidence="11" type="primary">LOC113740069</name>
</gene>
<evidence type="ECO:0000256" key="3">
    <source>
        <dbReference type="ARBA" id="ARBA00022771"/>
    </source>
</evidence>
<evidence type="ECO:0000259" key="8">
    <source>
        <dbReference type="PROSITE" id="PS50016"/>
    </source>
</evidence>
<proteinExistence type="predicted"/>
<dbReference type="InterPro" id="IPR047365">
    <property type="entry name" value="Tudor_AtPTM-like"/>
</dbReference>
<evidence type="ECO:0000313" key="10">
    <source>
        <dbReference type="Proteomes" id="UP001652660"/>
    </source>
</evidence>
<dbReference type="InterPro" id="IPR013083">
    <property type="entry name" value="Znf_RING/FYVE/PHD"/>
</dbReference>
<dbReference type="SMART" id="SM00571">
    <property type="entry name" value="DDT"/>
    <property type="match status" value="1"/>
</dbReference>
<keyword evidence="5" id="KW-0539">Nucleus</keyword>
<dbReference type="InterPro" id="IPR011011">
    <property type="entry name" value="Znf_FYVE_PHD"/>
</dbReference>
<dbReference type="PANTHER" id="PTHR46508">
    <property type="entry name" value="PHD FINGER FAMILY PROTEIN"/>
    <property type="match status" value="1"/>
</dbReference>
<dbReference type="Pfam" id="PF24294">
    <property type="entry name" value="Chromo_PTM"/>
    <property type="match status" value="1"/>
</dbReference>
<accession>A0ABM4W731</accession>
<dbReference type="GeneID" id="113740069"/>
<keyword evidence="3 6" id="KW-0863">Zinc-finger</keyword>
<dbReference type="CDD" id="cd15532">
    <property type="entry name" value="PHD2_CHD_II"/>
    <property type="match status" value="1"/>
</dbReference>
<dbReference type="PANTHER" id="PTHR46508:SF5">
    <property type="entry name" value="PHD-FINGER AND DNA BINDING DOMAIN-CONTAINING PROTEIN"/>
    <property type="match status" value="1"/>
</dbReference>
<feature type="compositionally biased region" description="Low complexity" evidence="7">
    <location>
        <begin position="80"/>
        <end position="91"/>
    </location>
</feature>
<feature type="compositionally biased region" description="Basic residues" evidence="7">
    <location>
        <begin position="313"/>
        <end position="322"/>
    </location>
</feature>
<protein>
    <submittedName>
        <fullName evidence="11">DDT domain-containing protein PTM-like</fullName>
    </submittedName>
</protein>
<feature type="region of interest" description="Disordered" evidence="7">
    <location>
        <begin position="1099"/>
        <end position="1128"/>
    </location>
</feature>
<feature type="region of interest" description="Disordered" evidence="7">
    <location>
        <begin position="311"/>
        <end position="340"/>
    </location>
</feature>
<dbReference type="PROSITE" id="PS01359">
    <property type="entry name" value="ZF_PHD_1"/>
    <property type="match status" value="1"/>
</dbReference>
<dbReference type="SUPFAM" id="SSF57903">
    <property type="entry name" value="FYVE/PHD zinc finger"/>
    <property type="match status" value="3"/>
</dbReference>
<name>A0ABM4W731_COFAR</name>
<dbReference type="PROSITE" id="PS50016">
    <property type="entry name" value="ZF_PHD_2"/>
    <property type="match status" value="1"/>
</dbReference>
<reference evidence="10" key="1">
    <citation type="journal article" date="2025" name="Foods">
        <title>Unveiling the Microbial Signatures of Arabica Coffee Cherries: Insights into Ripeness Specific Diversity, Functional Traits, and Implications for Quality and Safety.</title>
        <authorList>
            <consortium name="RefSeq"/>
            <person name="Tenea G.N."/>
            <person name="Cifuentes V."/>
            <person name="Reyes P."/>
            <person name="Cevallos-Vallejos M."/>
        </authorList>
    </citation>
    <scope>NUCLEOTIDE SEQUENCE [LARGE SCALE GENOMIC DNA]</scope>
</reference>
<keyword evidence="10" id="KW-1185">Reference proteome</keyword>
<sequence>MDYVGRRVKKEFQGYGIFGGTVRSFDSSRGYYRIEYEDGDSEELEMSDMASLLVRDEVDGDEAVEGQGNKRRRLGDSAESGNCCSSSGSGSNKNEFDLNAAVGCGGLDLNVNFNLNEGLDLNCGVNEGLDLNKRVNVDDDDGGGGCGVGANANSSVEVKVEKSRGEIIDLNLDATENENESENLNGNSKEDGCLSERKGHCFDLNLGFEEEGKGLEEEVKGFLGGDREVQIKECSCEGAQINAPKEEEGNCGNEVLEGAQYENVENNGCIGVLENELTESNLVEVELKGPLDINDGGSNMIESNIDVVPVGTPKKRRGRKRKVVPDMDTNSPTETVLRRSTRRARKAALLDQDNISSTVGVPDAVNDLSSSPAVSAVTEEKVAEVVGREVSEERIVLPPKLELPPSSGSLNLEGMPVLDIFFIYSFLRSFSTLLFLSPFELEDFLACLSCNSPSVLFDSIHVSLLHTLRKHLESLSEESSQSASNCLRSLDWDLLDIITWPVFVAEYLLMHCSGLKPGFDIGHLKLFESDYYNQSPSVKIEILRCLCDDVIEVESIKSELNRRSLATEPSIDFDRIIKPETTKKRKAVVDVTGSSCVTQEDNDILDWNSDECCLCKMDGTLICCDGCPAAFHSRCVGVVSNDLPEGDWYCPECVIGKDRPWTKVGKSIRGADLLGIDPYGQLFYSCCGYMLVLENCHSETSFKYYSRNDLPVIIEAMKSSQIVYCAIINAILKQWDLPSEVDGAKEEMGSQIFVAVDLERPIPATFTQLSTHSETHLKDAILNKGRAEDKSFVSVNIGEVSGLVTVKSDIVDHAVNMENQILSSEGSAEVFEAVTATRNFERAGMNLRSRRSKSETPGKVVRDSSLITTSLEEKVTDSAKHNCLASATKPRILSQGNCGISYTNYYCFARTASSVAEVLTRKSSDKNSEAALKSVDEIISEQMLAISDKFMEFCWPNVPNMNADTRKESCGWCFSCRVPEDERECLVSMYCNSPALEKYTSDMLGIRSRKNKRSHLVDVLCYLLCTEDRLQGLLLGPWLNSHYSNFWRKSAARVTGIAAVKSMLLKLESNLHPQALSADWTKHVDSAATVGSSVHVIRSSARGSSRNGIGRKRARCPDPDSNTSSSSASGLGLLWWRGGRLSRQIFNWKVLPHSLASKAARQAGGMKIPGILYPDGSEFAKRSKNVAWRAAVESCRSVEQLALQVRELDANIKWDDIENTNLSLKVEKDSKKPVRSFKKVIVRRKCSEGTIVKYLLDFGKRRFIPDIVVRHGSKVEESSSERKKYWLEESHLPLHLLKAFELKRIARRSSKISAKLKVRRRLMKQPFKKKGFSYLFSKAERSENYHCGHCNKDVLIREAVSCQYCKGFFHKRHVRKSAGAVTAESTYTCHTCQDQKNVKNDAKKERLEMKKRRKASKQLMPLQSKIRKNAGKDKQLRQIAKNKNGPVVIPLRRSPRKAKCVSLQNKKIRAHKRGKQNKATTGASKKRLKSSWQKKRMQRHPIYWLNGLHLSKKPNDERLLLFKSKNLLVLSGDSTAMVDKPRCILCCEQEFSPMLNYIACELCGDWFHGDALDLKMEQVGRLIGFKCHNCLKRNPSCCPHLGATKTEGAKLVGLDYNEGIDSISKETNGPSSEAFLEENIQLYEESKKLSLASDLDEKQPLGTTFGPNQMLKSDAENGQLSPNSVQKAAVPEFSNEDSGHPDQSMASKEDDSWQKDAIIFEKPHGESTTPVGIESLSCKSSEDVSEKDLTSLMHNHMKNGLVNQQPFCHAVVDKAFDPIDYHPM</sequence>
<dbReference type="InterPro" id="IPR018501">
    <property type="entry name" value="DDT_dom"/>
</dbReference>
<dbReference type="InterPro" id="IPR028942">
    <property type="entry name" value="WHIM1_dom"/>
</dbReference>
<reference evidence="11" key="2">
    <citation type="submission" date="2025-08" db="UniProtKB">
        <authorList>
            <consortium name="RefSeq"/>
        </authorList>
    </citation>
    <scope>IDENTIFICATION</scope>
    <source>
        <tissue evidence="11">Leaves</tissue>
    </source>
</reference>
<dbReference type="InterPro" id="IPR019786">
    <property type="entry name" value="Zinc_finger_PHD-type_CS"/>
</dbReference>
<evidence type="ECO:0000256" key="2">
    <source>
        <dbReference type="ARBA" id="ARBA00022723"/>
    </source>
</evidence>
<dbReference type="SMART" id="SM00249">
    <property type="entry name" value="PHD"/>
    <property type="match status" value="3"/>
</dbReference>
<dbReference type="Proteomes" id="UP001652660">
    <property type="component" value="Chromosome 1c"/>
</dbReference>